<dbReference type="SUPFAM" id="SSF51735">
    <property type="entry name" value="NAD(P)-binding Rossmann-fold domains"/>
    <property type="match status" value="1"/>
</dbReference>
<feature type="domain" description="NAD(P)-binding" evidence="2">
    <location>
        <begin position="7"/>
        <end position="187"/>
    </location>
</feature>
<dbReference type="InterPro" id="IPR016040">
    <property type="entry name" value="NAD(P)-bd_dom"/>
</dbReference>
<dbReference type="CDD" id="cd05267">
    <property type="entry name" value="SDR_a6"/>
    <property type="match status" value="1"/>
</dbReference>
<dbReference type="Pfam" id="PF13460">
    <property type="entry name" value="NAD_binding_10"/>
    <property type="match status" value="1"/>
</dbReference>
<evidence type="ECO:0000259" key="2">
    <source>
        <dbReference type="Pfam" id="PF13460"/>
    </source>
</evidence>
<evidence type="ECO:0000313" key="4">
    <source>
        <dbReference type="Proteomes" id="UP000831787"/>
    </source>
</evidence>
<protein>
    <submittedName>
        <fullName evidence="3">SDR family oxidoreductase</fullName>
    </submittedName>
</protein>
<feature type="region of interest" description="Disordered" evidence="1">
    <location>
        <begin position="191"/>
        <end position="210"/>
    </location>
</feature>
<evidence type="ECO:0000256" key="1">
    <source>
        <dbReference type="SAM" id="MobiDB-lite"/>
    </source>
</evidence>
<dbReference type="RefSeq" id="WP_244712614.1">
    <property type="nucleotide sequence ID" value="NZ_CP095073.1"/>
</dbReference>
<dbReference type="PANTHER" id="PTHR15020">
    <property type="entry name" value="FLAVIN REDUCTASE-RELATED"/>
    <property type="match status" value="1"/>
</dbReference>
<name>A0ABY4EQ39_9BACI</name>
<sequence>MNVLILGANGQIARYAIDLFLKDTNANLTLYLRNAERLSEYQSDHVKVMDGDVLDDQKLKQAMTGIDVVYANLSGDMEGQAKSIIKAMKETNVTRLIFITTLGIYDEVPGEFGEWNNQTIGPYLEPYRIAADLIEDSGLNYTIIRPAWLTHNDEIDFEITDKSEPFKGTEVSRKSVASLVVDIAENPELHSRQNIGVNKPNTEGPKPAFY</sequence>
<dbReference type="EMBL" id="CP095073">
    <property type="protein sequence ID" value="UOQ45767.1"/>
    <property type="molecule type" value="Genomic_DNA"/>
</dbReference>
<reference evidence="3 4" key="1">
    <citation type="submission" date="2022-04" db="EMBL/GenBank/DDBJ databases">
        <title>Halobacillus sp. isolated from saltern.</title>
        <authorList>
            <person name="Won M."/>
            <person name="Lee C.-M."/>
            <person name="Woen H.-Y."/>
            <person name="Kwon S.-W."/>
        </authorList>
    </citation>
    <scope>NUCLEOTIDE SEQUENCE [LARGE SCALE GENOMIC DNA]</scope>
    <source>
        <strain evidence="3 4">SSBR10-3</strain>
    </source>
</reference>
<dbReference type="Proteomes" id="UP000831787">
    <property type="component" value="Chromosome"/>
</dbReference>
<evidence type="ECO:0000313" key="3">
    <source>
        <dbReference type="EMBL" id="UOQ45767.1"/>
    </source>
</evidence>
<organism evidence="3 4">
    <name type="scientific">Halobacillus salinarum</name>
    <dbReference type="NCBI Taxonomy" id="2932257"/>
    <lineage>
        <taxon>Bacteria</taxon>
        <taxon>Bacillati</taxon>
        <taxon>Bacillota</taxon>
        <taxon>Bacilli</taxon>
        <taxon>Bacillales</taxon>
        <taxon>Bacillaceae</taxon>
        <taxon>Halobacillus</taxon>
    </lineage>
</organism>
<proteinExistence type="predicted"/>
<gene>
    <name evidence="3" type="ORF">MUN89_07510</name>
</gene>
<feature type="compositionally biased region" description="Polar residues" evidence="1">
    <location>
        <begin position="192"/>
        <end position="201"/>
    </location>
</feature>
<accession>A0ABY4EQ39</accession>
<keyword evidence="4" id="KW-1185">Reference proteome</keyword>
<dbReference type="PANTHER" id="PTHR15020:SF50">
    <property type="entry name" value="UPF0659 PROTEIN YMR090W"/>
    <property type="match status" value="1"/>
</dbReference>
<dbReference type="InterPro" id="IPR036291">
    <property type="entry name" value="NAD(P)-bd_dom_sf"/>
</dbReference>
<dbReference type="Gene3D" id="3.40.50.720">
    <property type="entry name" value="NAD(P)-binding Rossmann-like Domain"/>
    <property type="match status" value="1"/>
</dbReference>